<organism evidence="1 2">
    <name type="scientific">Crenichthys baileyi</name>
    <name type="common">White River springfish</name>
    <dbReference type="NCBI Taxonomy" id="28760"/>
    <lineage>
        <taxon>Eukaryota</taxon>
        <taxon>Metazoa</taxon>
        <taxon>Chordata</taxon>
        <taxon>Craniata</taxon>
        <taxon>Vertebrata</taxon>
        <taxon>Euteleostomi</taxon>
        <taxon>Actinopterygii</taxon>
        <taxon>Neopterygii</taxon>
        <taxon>Teleostei</taxon>
        <taxon>Neoteleostei</taxon>
        <taxon>Acanthomorphata</taxon>
        <taxon>Ovalentaria</taxon>
        <taxon>Atherinomorphae</taxon>
        <taxon>Cyprinodontiformes</taxon>
        <taxon>Goodeidae</taxon>
        <taxon>Crenichthys</taxon>
    </lineage>
</organism>
<dbReference type="Proteomes" id="UP001311232">
    <property type="component" value="Unassembled WGS sequence"/>
</dbReference>
<comment type="caution">
    <text evidence="1">The sequence shown here is derived from an EMBL/GenBank/DDBJ whole genome shotgun (WGS) entry which is preliminary data.</text>
</comment>
<reference evidence="1 2" key="1">
    <citation type="submission" date="2021-06" db="EMBL/GenBank/DDBJ databases">
        <authorList>
            <person name="Palmer J.M."/>
        </authorList>
    </citation>
    <scope>NUCLEOTIDE SEQUENCE [LARGE SCALE GENOMIC DNA]</scope>
    <source>
        <strain evidence="1 2">MEX-2019</strain>
        <tissue evidence="1">Muscle</tissue>
    </source>
</reference>
<accession>A0AAV9R319</accession>
<gene>
    <name evidence="1" type="ORF">CRENBAI_000166</name>
</gene>
<evidence type="ECO:0000313" key="2">
    <source>
        <dbReference type="Proteomes" id="UP001311232"/>
    </source>
</evidence>
<keyword evidence="2" id="KW-1185">Reference proteome</keyword>
<evidence type="ECO:0000313" key="1">
    <source>
        <dbReference type="EMBL" id="KAK5603169.1"/>
    </source>
</evidence>
<proteinExistence type="predicted"/>
<sequence length="114" mass="12972">MLQGTYFSNTSFSEWLCLGGVNQRVSVTQVQFHVLLSPIAHWRLVASISSAEFIWAMCVAAQMLHSLHSTDRFQHHIAVDSDFNSFTSIVLVPRLFQTILMEILLVHYLPVAHM</sequence>
<dbReference type="AlphaFoldDB" id="A0AAV9R319"/>
<protein>
    <submittedName>
        <fullName evidence="1">Uncharacterized protein</fullName>
    </submittedName>
</protein>
<dbReference type="EMBL" id="JAHHUM010002594">
    <property type="protein sequence ID" value="KAK5603169.1"/>
    <property type="molecule type" value="Genomic_DNA"/>
</dbReference>
<name>A0AAV9R319_9TELE</name>